<evidence type="ECO:0000313" key="2">
    <source>
        <dbReference type="EMBL" id="CAG8817635.1"/>
    </source>
</evidence>
<name>A0A9N9K9Z6_9GLOM</name>
<reference evidence="2" key="1">
    <citation type="submission" date="2021-06" db="EMBL/GenBank/DDBJ databases">
        <authorList>
            <person name="Kallberg Y."/>
            <person name="Tangrot J."/>
            <person name="Rosling A."/>
        </authorList>
    </citation>
    <scope>NUCLEOTIDE SEQUENCE</scope>
    <source>
        <strain evidence="2">MA453B</strain>
    </source>
</reference>
<organism evidence="2 3">
    <name type="scientific">Dentiscutata erythropus</name>
    <dbReference type="NCBI Taxonomy" id="1348616"/>
    <lineage>
        <taxon>Eukaryota</taxon>
        <taxon>Fungi</taxon>
        <taxon>Fungi incertae sedis</taxon>
        <taxon>Mucoromycota</taxon>
        <taxon>Glomeromycotina</taxon>
        <taxon>Glomeromycetes</taxon>
        <taxon>Diversisporales</taxon>
        <taxon>Gigasporaceae</taxon>
        <taxon>Dentiscutata</taxon>
    </lineage>
</organism>
<protein>
    <submittedName>
        <fullName evidence="2">27969_t:CDS:1</fullName>
    </submittedName>
</protein>
<dbReference type="AlphaFoldDB" id="A0A9N9K9Z6"/>
<dbReference type="Proteomes" id="UP000789405">
    <property type="component" value="Unassembled WGS sequence"/>
</dbReference>
<keyword evidence="1" id="KW-0812">Transmembrane</keyword>
<feature type="non-terminal residue" evidence="2">
    <location>
        <position position="48"/>
    </location>
</feature>
<keyword evidence="1" id="KW-1133">Transmembrane helix</keyword>
<keyword evidence="1" id="KW-0472">Membrane</keyword>
<proteinExistence type="predicted"/>
<evidence type="ECO:0000313" key="3">
    <source>
        <dbReference type="Proteomes" id="UP000789405"/>
    </source>
</evidence>
<evidence type="ECO:0000256" key="1">
    <source>
        <dbReference type="SAM" id="Phobius"/>
    </source>
</evidence>
<accession>A0A9N9K9Z6</accession>
<comment type="caution">
    <text evidence="2">The sequence shown here is derived from an EMBL/GenBank/DDBJ whole genome shotgun (WGS) entry which is preliminary data.</text>
</comment>
<sequence>FELCLLMNQPGGSGYVIYANVVACCFVWLDLERPKYHNLTGQSSKNIT</sequence>
<dbReference type="EMBL" id="CAJVPY010055523">
    <property type="protein sequence ID" value="CAG8817635.1"/>
    <property type="molecule type" value="Genomic_DNA"/>
</dbReference>
<gene>
    <name evidence="2" type="ORF">DERYTH_LOCUS26469</name>
</gene>
<feature type="transmembrane region" description="Helical" evidence="1">
    <location>
        <begin position="12"/>
        <end position="29"/>
    </location>
</feature>
<keyword evidence="3" id="KW-1185">Reference proteome</keyword>
<feature type="non-terminal residue" evidence="2">
    <location>
        <position position="1"/>
    </location>
</feature>